<dbReference type="GeneID" id="70232472"/>
<keyword evidence="2" id="KW-1185">Reference proteome</keyword>
<evidence type="ECO:0000313" key="2">
    <source>
        <dbReference type="Proteomes" id="UP000769157"/>
    </source>
</evidence>
<name>A0A9P8T9X0_9ASCO</name>
<protein>
    <submittedName>
        <fullName evidence="1">Uncharacterized protein</fullName>
    </submittedName>
</protein>
<reference evidence="1" key="2">
    <citation type="submission" date="2021-01" db="EMBL/GenBank/DDBJ databases">
        <authorList>
            <person name="Schikora-Tamarit M.A."/>
        </authorList>
    </citation>
    <scope>NUCLEOTIDE SEQUENCE</scope>
    <source>
        <strain evidence="1">CBS6075</strain>
    </source>
</reference>
<proteinExistence type="predicted"/>
<sequence>MIFRKSSIVSISTMNTVDRVLPLGEHVMEARHVRAMASFATECDYQSSTEFLVKEQAAESWLTWIWRLLGLQASDESMGEISDWTFDSDRIAIN</sequence>
<dbReference type="Proteomes" id="UP000769157">
    <property type="component" value="Unassembled WGS sequence"/>
</dbReference>
<accession>A0A9P8T9X0</accession>
<organism evidence="1 2">
    <name type="scientific">Ogataea philodendri</name>
    <dbReference type="NCBI Taxonomy" id="1378263"/>
    <lineage>
        <taxon>Eukaryota</taxon>
        <taxon>Fungi</taxon>
        <taxon>Dikarya</taxon>
        <taxon>Ascomycota</taxon>
        <taxon>Saccharomycotina</taxon>
        <taxon>Pichiomycetes</taxon>
        <taxon>Pichiales</taxon>
        <taxon>Pichiaceae</taxon>
        <taxon>Ogataea</taxon>
    </lineage>
</organism>
<evidence type="ECO:0000313" key="1">
    <source>
        <dbReference type="EMBL" id="KAH3671281.1"/>
    </source>
</evidence>
<dbReference type="RefSeq" id="XP_046064580.1">
    <property type="nucleotide sequence ID" value="XM_046206203.1"/>
</dbReference>
<dbReference type="AlphaFoldDB" id="A0A9P8T9X0"/>
<reference evidence="1" key="1">
    <citation type="journal article" date="2021" name="Open Biol.">
        <title>Shared evolutionary footprints suggest mitochondrial oxidative damage underlies multiple complex I losses in fungi.</title>
        <authorList>
            <person name="Schikora-Tamarit M.A."/>
            <person name="Marcet-Houben M."/>
            <person name="Nosek J."/>
            <person name="Gabaldon T."/>
        </authorList>
    </citation>
    <scope>NUCLEOTIDE SEQUENCE</scope>
    <source>
        <strain evidence="1">CBS6075</strain>
    </source>
</reference>
<dbReference type="EMBL" id="JAEUBE010000070">
    <property type="protein sequence ID" value="KAH3671281.1"/>
    <property type="molecule type" value="Genomic_DNA"/>
</dbReference>
<gene>
    <name evidence="1" type="ORF">OGAPHI_000504</name>
</gene>
<comment type="caution">
    <text evidence="1">The sequence shown here is derived from an EMBL/GenBank/DDBJ whole genome shotgun (WGS) entry which is preliminary data.</text>
</comment>